<dbReference type="AlphaFoldDB" id="A0A914GU87"/>
<keyword evidence="2" id="KW-1185">Reference proteome</keyword>
<proteinExistence type="predicted"/>
<evidence type="ECO:0000313" key="3">
    <source>
        <dbReference type="WBParaSite" id="Gr19_v10_g11386.t2"/>
    </source>
</evidence>
<feature type="region of interest" description="Disordered" evidence="1">
    <location>
        <begin position="50"/>
        <end position="93"/>
    </location>
</feature>
<name>A0A914GU87_GLORO</name>
<sequence length="193" mass="21403">MQFVPIRGRYGYYQTVNKGVAIKYGLTQQQRRPMLPNNWVEVAEREADEQRQFVDDGLGRFGRRQKDQRPESEPTPDYDNETGGRWCVAGGGGRGGVDRTVAVPDGRAPPAPPLSFLLRQSLLGNSRTQSPSSLRQKSEIGAGEKQQNPFDLMANTANAFMSSTFRDEHPKKIMLFGDGGGSTKTKTVVDVRL</sequence>
<organism evidence="2 3">
    <name type="scientific">Globodera rostochiensis</name>
    <name type="common">Golden nematode worm</name>
    <name type="synonym">Heterodera rostochiensis</name>
    <dbReference type="NCBI Taxonomy" id="31243"/>
    <lineage>
        <taxon>Eukaryota</taxon>
        <taxon>Metazoa</taxon>
        <taxon>Ecdysozoa</taxon>
        <taxon>Nematoda</taxon>
        <taxon>Chromadorea</taxon>
        <taxon>Rhabditida</taxon>
        <taxon>Tylenchina</taxon>
        <taxon>Tylenchomorpha</taxon>
        <taxon>Tylenchoidea</taxon>
        <taxon>Heteroderidae</taxon>
        <taxon>Heteroderinae</taxon>
        <taxon>Globodera</taxon>
    </lineage>
</organism>
<feature type="compositionally biased region" description="Basic and acidic residues" evidence="1">
    <location>
        <begin position="50"/>
        <end position="72"/>
    </location>
</feature>
<evidence type="ECO:0000313" key="2">
    <source>
        <dbReference type="Proteomes" id="UP000887572"/>
    </source>
</evidence>
<dbReference type="Proteomes" id="UP000887572">
    <property type="component" value="Unplaced"/>
</dbReference>
<feature type="compositionally biased region" description="Polar residues" evidence="1">
    <location>
        <begin position="125"/>
        <end position="135"/>
    </location>
</feature>
<accession>A0A914GU87</accession>
<protein>
    <submittedName>
        <fullName evidence="3">Uncharacterized protein</fullName>
    </submittedName>
</protein>
<evidence type="ECO:0000256" key="1">
    <source>
        <dbReference type="SAM" id="MobiDB-lite"/>
    </source>
</evidence>
<dbReference type="WBParaSite" id="Gr19_v10_g11386.t2">
    <property type="protein sequence ID" value="Gr19_v10_g11386.t2"/>
    <property type="gene ID" value="Gr19_v10_g11386"/>
</dbReference>
<reference evidence="3" key="1">
    <citation type="submission" date="2022-11" db="UniProtKB">
        <authorList>
            <consortium name="WormBaseParasite"/>
        </authorList>
    </citation>
    <scope>IDENTIFICATION</scope>
</reference>
<feature type="region of interest" description="Disordered" evidence="1">
    <location>
        <begin position="125"/>
        <end position="146"/>
    </location>
</feature>